<protein>
    <submittedName>
        <fullName evidence="2">HET-domain-containing protein</fullName>
    </submittedName>
</protein>
<name>A0A9P4HFJ0_9PLEO</name>
<comment type="caution">
    <text evidence="2">The sequence shown here is derived from an EMBL/GenBank/DDBJ whole genome shotgun (WGS) entry which is preliminary data.</text>
</comment>
<evidence type="ECO:0000313" key="3">
    <source>
        <dbReference type="Proteomes" id="UP000799777"/>
    </source>
</evidence>
<dbReference type="OrthoDB" id="194358at2759"/>
<evidence type="ECO:0000259" key="1">
    <source>
        <dbReference type="Pfam" id="PF06985"/>
    </source>
</evidence>
<dbReference type="InterPro" id="IPR010730">
    <property type="entry name" value="HET"/>
</dbReference>
<proteinExistence type="predicted"/>
<dbReference type="EMBL" id="ML978166">
    <property type="protein sequence ID" value="KAF2033553.1"/>
    <property type="molecule type" value="Genomic_DNA"/>
</dbReference>
<sequence>YQHLPLDYGKHEIRLVKVYRDDRDDIHCDIACYDLDHAPPFTTLSYMWGSPPPTHTILVDYRCFEIRKRLYLFLSDFCGQDEYLWVDQLCIDQENATERSHQVRLMSEIYKRCTSVIMWLGGRSKTYIDAALEFKATSDVKSLATLLKHPYFTRLWVIQEILLPPEVRIFVGDNTWILWRQFSGAVLSNVKPLEVRGVPYTAVALVENRKNHTVQKGIRLEPCIQLFSGSDCSDPRDKVYGLMGLVHAAERVEVDYTKSTHEVYLDVVR</sequence>
<dbReference type="PANTHER" id="PTHR24148">
    <property type="entry name" value="ANKYRIN REPEAT DOMAIN-CONTAINING PROTEIN 39 HOMOLOG-RELATED"/>
    <property type="match status" value="1"/>
</dbReference>
<evidence type="ECO:0000313" key="2">
    <source>
        <dbReference type="EMBL" id="KAF2033553.1"/>
    </source>
</evidence>
<reference evidence="2" key="1">
    <citation type="journal article" date="2020" name="Stud. Mycol.">
        <title>101 Dothideomycetes genomes: a test case for predicting lifestyles and emergence of pathogens.</title>
        <authorList>
            <person name="Haridas S."/>
            <person name="Albert R."/>
            <person name="Binder M."/>
            <person name="Bloem J."/>
            <person name="Labutti K."/>
            <person name="Salamov A."/>
            <person name="Andreopoulos B."/>
            <person name="Baker S."/>
            <person name="Barry K."/>
            <person name="Bills G."/>
            <person name="Bluhm B."/>
            <person name="Cannon C."/>
            <person name="Castanera R."/>
            <person name="Culley D."/>
            <person name="Daum C."/>
            <person name="Ezra D."/>
            <person name="Gonzalez J."/>
            <person name="Henrissat B."/>
            <person name="Kuo A."/>
            <person name="Liang C."/>
            <person name="Lipzen A."/>
            <person name="Lutzoni F."/>
            <person name="Magnuson J."/>
            <person name="Mondo S."/>
            <person name="Nolan M."/>
            <person name="Ohm R."/>
            <person name="Pangilinan J."/>
            <person name="Park H.-J."/>
            <person name="Ramirez L."/>
            <person name="Alfaro M."/>
            <person name="Sun H."/>
            <person name="Tritt A."/>
            <person name="Yoshinaga Y."/>
            <person name="Zwiers L.-H."/>
            <person name="Turgeon B."/>
            <person name="Goodwin S."/>
            <person name="Spatafora J."/>
            <person name="Crous P."/>
            <person name="Grigoriev I."/>
        </authorList>
    </citation>
    <scope>NUCLEOTIDE SEQUENCE</scope>
    <source>
        <strain evidence="2">CBS 110217</strain>
    </source>
</reference>
<feature type="non-terminal residue" evidence="2">
    <location>
        <position position="269"/>
    </location>
</feature>
<organism evidence="2 3">
    <name type="scientific">Setomelanomma holmii</name>
    <dbReference type="NCBI Taxonomy" id="210430"/>
    <lineage>
        <taxon>Eukaryota</taxon>
        <taxon>Fungi</taxon>
        <taxon>Dikarya</taxon>
        <taxon>Ascomycota</taxon>
        <taxon>Pezizomycotina</taxon>
        <taxon>Dothideomycetes</taxon>
        <taxon>Pleosporomycetidae</taxon>
        <taxon>Pleosporales</taxon>
        <taxon>Pleosporineae</taxon>
        <taxon>Phaeosphaeriaceae</taxon>
        <taxon>Setomelanomma</taxon>
    </lineage>
</organism>
<keyword evidence="3" id="KW-1185">Reference proteome</keyword>
<gene>
    <name evidence="2" type="ORF">EK21DRAFT_47544</name>
</gene>
<dbReference type="Proteomes" id="UP000799777">
    <property type="component" value="Unassembled WGS sequence"/>
</dbReference>
<dbReference type="AlphaFoldDB" id="A0A9P4HFJ0"/>
<accession>A0A9P4HFJ0</accession>
<dbReference type="PANTHER" id="PTHR24148:SF73">
    <property type="entry name" value="HET DOMAIN PROTEIN (AFU_ORTHOLOGUE AFUA_8G01020)"/>
    <property type="match status" value="1"/>
</dbReference>
<feature type="non-terminal residue" evidence="2">
    <location>
        <position position="1"/>
    </location>
</feature>
<feature type="domain" description="Heterokaryon incompatibility" evidence="1">
    <location>
        <begin position="41"/>
        <end position="133"/>
    </location>
</feature>
<dbReference type="InterPro" id="IPR052895">
    <property type="entry name" value="HetReg/Transcr_Mod"/>
</dbReference>
<dbReference type="Pfam" id="PF06985">
    <property type="entry name" value="HET"/>
    <property type="match status" value="1"/>
</dbReference>